<dbReference type="GO" id="GO:0005992">
    <property type="term" value="P:trehalose biosynthetic process"/>
    <property type="evidence" value="ECO:0007669"/>
    <property type="project" value="InterPro"/>
</dbReference>
<dbReference type="GO" id="GO:0004805">
    <property type="term" value="F:trehalose-phosphatase activity"/>
    <property type="evidence" value="ECO:0007669"/>
    <property type="project" value="TreeGrafter"/>
</dbReference>
<sequence length="480" mass="53903">MTENDTDAGLVVLTNREPYVHDAPNDVTKPVGGLTAAMDDVMREVGGTWVAHGHGRADFDVTDSDGYVTVPPEAGQYSLKRLDIPDHPYEGYYYGYSNQVLWPLCHEHVDRIRASPDDWTAYTAVNEQFASAALDALTRQTAESTLLWVHDYHLALVPELVRRQTDGDVTIQHFWHIPWPPAQLFDRSPHAAALLTGLLGNDRIGFHTRGYAQEFLATVERTLPDAEVDTDALHVTHDGRTVEVYVAPVGIDTQTVGELAESPEAERFWRDLSEREGIAPDERIAVSVDRLDYTKGILQRLDAVEHLLERDDSLRGSFRLLQKGSPTREQIPEYERYQQDIFEKIRHLNDRFGTEEWQPVVYLDGRYTRAEITSLYRNADVCIVSPLADGYNLVAQEYVAANQSASGALVLSKFAGVHTLIGDDAFTINPHDTAGFAAQIEAALDAPKTERAERFQRMYEQVAATDIGAWMEHSLGQWSR</sequence>
<dbReference type="SUPFAM" id="SSF53756">
    <property type="entry name" value="UDP-Glycosyltransferase/glycogen phosphorylase"/>
    <property type="match status" value="1"/>
</dbReference>
<dbReference type="GO" id="GO:0003825">
    <property type="term" value="F:alpha,alpha-trehalose-phosphate synthase (UDP-forming) activity"/>
    <property type="evidence" value="ECO:0007669"/>
    <property type="project" value="TreeGrafter"/>
</dbReference>
<dbReference type="Proteomes" id="UP000183894">
    <property type="component" value="Unassembled WGS sequence"/>
</dbReference>
<dbReference type="EMBL" id="FOAD01000006">
    <property type="protein sequence ID" value="SEL66397.1"/>
    <property type="molecule type" value="Genomic_DNA"/>
</dbReference>
<accession>A0A1H7S4F6</accession>
<proteinExistence type="predicted"/>
<dbReference type="AlphaFoldDB" id="A0A1H7S4F6"/>
<dbReference type="PANTHER" id="PTHR10788">
    <property type="entry name" value="TREHALOSE-6-PHOSPHATE SYNTHASE"/>
    <property type="match status" value="1"/>
</dbReference>
<evidence type="ECO:0000313" key="1">
    <source>
        <dbReference type="EMBL" id="SEL66397.1"/>
    </source>
</evidence>
<gene>
    <name evidence="1" type="ORF">SAMN04488691_106252</name>
</gene>
<dbReference type="CDD" id="cd03788">
    <property type="entry name" value="GT20_TPS"/>
    <property type="match status" value="1"/>
</dbReference>
<dbReference type="OrthoDB" id="79955at2157"/>
<evidence type="ECO:0000313" key="2">
    <source>
        <dbReference type="Proteomes" id="UP000183894"/>
    </source>
</evidence>
<dbReference type="Gene3D" id="3.40.50.2000">
    <property type="entry name" value="Glycogen Phosphorylase B"/>
    <property type="match status" value="2"/>
</dbReference>
<dbReference type="RefSeq" id="WP_074795161.1">
    <property type="nucleotide sequence ID" value="NZ_FOAD01000006.1"/>
</dbReference>
<name>A0A1H7S4F6_HALLR</name>
<protein>
    <submittedName>
        <fullName evidence="1">Trehalose 6-phosphate synthase</fullName>
    </submittedName>
</protein>
<reference evidence="1 2" key="1">
    <citation type="submission" date="2016-10" db="EMBL/GenBank/DDBJ databases">
        <authorList>
            <person name="de Groot N.N."/>
        </authorList>
    </citation>
    <scope>NUCLEOTIDE SEQUENCE [LARGE SCALE GENOMIC DNA]</scope>
    <source>
        <strain evidence="1 2">CDM_5</strain>
    </source>
</reference>
<organism evidence="1 2">
    <name type="scientific">Haloferax larsenii</name>
    <dbReference type="NCBI Taxonomy" id="302484"/>
    <lineage>
        <taxon>Archaea</taxon>
        <taxon>Methanobacteriati</taxon>
        <taxon>Methanobacteriota</taxon>
        <taxon>Stenosarchaea group</taxon>
        <taxon>Halobacteria</taxon>
        <taxon>Halobacteriales</taxon>
        <taxon>Haloferacaceae</taxon>
        <taxon>Haloferax</taxon>
    </lineage>
</organism>
<dbReference type="Pfam" id="PF00982">
    <property type="entry name" value="Glyco_transf_20"/>
    <property type="match status" value="1"/>
</dbReference>
<dbReference type="InterPro" id="IPR001830">
    <property type="entry name" value="Glyco_trans_20"/>
</dbReference>
<dbReference type="GO" id="GO:0005829">
    <property type="term" value="C:cytosol"/>
    <property type="evidence" value="ECO:0007669"/>
    <property type="project" value="TreeGrafter"/>
</dbReference>
<dbReference type="PANTHER" id="PTHR10788:SF106">
    <property type="entry name" value="BCDNA.GH08860"/>
    <property type="match status" value="1"/>
</dbReference>